<dbReference type="AlphaFoldDB" id="A0A086KBD2"/>
<comment type="caution">
    <text evidence="2">The sequence shown here is derived from an EMBL/GenBank/DDBJ whole genome shotgun (WGS) entry which is preliminary data.</text>
</comment>
<reference evidence="2 3" key="1">
    <citation type="submission" date="2014-07" db="EMBL/GenBank/DDBJ databases">
        <authorList>
            <person name="Sibley D."/>
            <person name="Venepally P."/>
            <person name="Karamycheva S."/>
            <person name="Hadjithomas M."/>
            <person name="Khan A."/>
            <person name="Brunk B."/>
            <person name="Roos D."/>
            <person name="Caler E."/>
            <person name="Lorenzi H."/>
        </authorList>
    </citation>
    <scope>NUCLEOTIDE SEQUENCE [LARGE SCALE GENOMIC DNA]</scope>
    <source>
        <strain evidence="2 3">FOU</strain>
    </source>
</reference>
<feature type="region of interest" description="Disordered" evidence="1">
    <location>
        <begin position="94"/>
        <end position="304"/>
    </location>
</feature>
<sequence>MQRFIVMGRGSSRAASDDHRWTAMLQALQQPSPTQHTACLADLQEWLSYATEGSIGHFPLEAFVSALFDLLDGKPAASPFPRALAVSRRLSAASSVHSQSGAHAASPRGRPGRERSREAGAENEGATPGEASEKPRRRRGRAQRQSQDPGESATGEKPQATELSDTSASQASHAKEEGEKQNGGARERDEGRGDVEGGEGDRSEERGERSGARGERSGARGQKSEERGQKSEERGQKSEERGERGEARGDRSEEQREINEEQGETEEAGRSSVGSGESSSRVRGDGEETEEGEGERQQPQGTRTGSLAFELGSLAVRFGLDAGRPEGLLGGEDDFGFGGMGEEDELLLLQQQAALLGEDDADGQVQKMLLVANCLFLLLDLLPVQASAAIVRQRTPNACRVREKTLFR</sequence>
<gene>
    <name evidence="2" type="ORF">TGFOU_291980A</name>
</gene>
<feature type="compositionally biased region" description="Basic and acidic residues" evidence="1">
    <location>
        <begin position="111"/>
        <end position="120"/>
    </location>
</feature>
<keyword evidence="2" id="KW-0808">Transferase</keyword>
<evidence type="ECO:0000313" key="2">
    <source>
        <dbReference type="EMBL" id="KFG41700.1"/>
    </source>
</evidence>
<feature type="compositionally biased region" description="Basic and acidic residues" evidence="1">
    <location>
        <begin position="173"/>
        <end position="259"/>
    </location>
</feature>
<feature type="compositionally biased region" description="Polar residues" evidence="1">
    <location>
        <begin position="161"/>
        <end position="172"/>
    </location>
</feature>
<protein>
    <submittedName>
        <fullName evidence="2">HECT-domain (Ubiquitin-transferase) domain-containing protein</fullName>
    </submittedName>
</protein>
<evidence type="ECO:0000256" key="1">
    <source>
        <dbReference type="SAM" id="MobiDB-lite"/>
    </source>
</evidence>
<dbReference type="Proteomes" id="UP000028838">
    <property type="component" value="Unassembled WGS sequence"/>
</dbReference>
<dbReference type="VEuPathDB" id="ToxoDB:TGFOU_291980A"/>
<accession>A0A086KBD2</accession>
<name>A0A086KBD2_TOXGO</name>
<organism evidence="2 3">
    <name type="scientific">Toxoplasma gondii FOU</name>
    <dbReference type="NCBI Taxonomy" id="943167"/>
    <lineage>
        <taxon>Eukaryota</taxon>
        <taxon>Sar</taxon>
        <taxon>Alveolata</taxon>
        <taxon>Apicomplexa</taxon>
        <taxon>Conoidasida</taxon>
        <taxon>Coccidia</taxon>
        <taxon>Eucoccidiorida</taxon>
        <taxon>Eimeriorina</taxon>
        <taxon>Sarcocystidae</taxon>
        <taxon>Toxoplasma</taxon>
    </lineage>
</organism>
<evidence type="ECO:0000313" key="3">
    <source>
        <dbReference type="Proteomes" id="UP000028838"/>
    </source>
</evidence>
<feature type="compositionally biased region" description="Low complexity" evidence="1">
    <location>
        <begin position="270"/>
        <end position="279"/>
    </location>
</feature>
<dbReference type="GO" id="GO:0016740">
    <property type="term" value="F:transferase activity"/>
    <property type="evidence" value="ECO:0007669"/>
    <property type="project" value="UniProtKB-KW"/>
</dbReference>
<dbReference type="EMBL" id="AEYH02002225">
    <property type="protein sequence ID" value="KFG41700.1"/>
    <property type="molecule type" value="Genomic_DNA"/>
</dbReference>
<proteinExistence type="predicted"/>